<dbReference type="AlphaFoldDB" id="A0AAJ7ITX4"/>
<accession>A0AAJ7ITX4</accession>
<dbReference type="RefSeq" id="XP_017876921.2">
    <property type="nucleotide sequence ID" value="XM_018021432.2"/>
</dbReference>
<evidence type="ECO:0000256" key="1">
    <source>
        <dbReference type="SAM" id="Coils"/>
    </source>
</evidence>
<dbReference type="KEGG" id="ccal:108623124"/>
<gene>
    <name evidence="3" type="primary">LOC108623124</name>
</gene>
<proteinExistence type="predicted"/>
<organism evidence="2 3">
    <name type="scientific">Ceratina calcarata</name>
    <dbReference type="NCBI Taxonomy" id="156304"/>
    <lineage>
        <taxon>Eukaryota</taxon>
        <taxon>Metazoa</taxon>
        <taxon>Ecdysozoa</taxon>
        <taxon>Arthropoda</taxon>
        <taxon>Hexapoda</taxon>
        <taxon>Insecta</taxon>
        <taxon>Pterygota</taxon>
        <taxon>Neoptera</taxon>
        <taxon>Endopterygota</taxon>
        <taxon>Hymenoptera</taxon>
        <taxon>Apocrita</taxon>
        <taxon>Aculeata</taxon>
        <taxon>Apoidea</taxon>
        <taxon>Anthophila</taxon>
        <taxon>Apidae</taxon>
        <taxon>Ceratina</taxon>
        <taxon>Zadontomerus</taxon>
    </lineage>
</organism>
<keyword evidence="1" id="KW-0175">Coiled coil</keyword>
<reference evidence="3" key="1">
    <citation type="submission" date="2025-08" db="UniProtKB">
        <authorList>
            <consortium name="RefSeq"/>
        </authorList>
    </citation>
    <scope>IDENTIFICATION</scope>
    <source>
        <tissue evidence="3">Whole body</tissue>
    </source>
</reference>
<protein>
    <submittedName>
        <fullName evidence="3">Uncharacterized protein LOC108623124</fullName>
    </submittedName>
</protein>
<dbReference type="Proteomes" id="UP000694925">
    <property type="component" value="Unplaced"/>
</dbReference>
<feature type="non-terminal residue" evidence="3">
    <location>
        <position position="1"/>
    </location>
</feature>
<evidence type="ECO:0000313" key="2">
    <source>
        <dbReference type="Proteomes" id="UP000694925"/>
    </source>
</evidence>
<keyword evidence="2" id="KW-1185">Reference proteome</keyword>
<dbReference type="GeneID" id="108623124"/>
<evidence type="ECO:0000313" key="3">
    <source>
        <dbReference type="RefSeq" id="XP_017876921.2"/>
    </source>
</evidence>
<feature type="coiled-coil region" evidence="1">
    <location>
        <begin position="259"/>
        <end position="304"/>
    </location>
</feature>
<name>A0AAJ7ITX4_9HYME</name>
<sequence>QLKSTYVKLPWEEIEFCLISFVSAHVKQQELNFYYRVVLNKSRVLDYLESFAEVLGNVKEPEMFTHLLKGARPEIVAKVIDNYPQFKELYTDYQQIRDIYSLQKMKDYLQLASSIDPNEQQRQMMITRILQVVGEYLNNSLEFPKLSDSTREDLLQWLPENTKKVVTDLCNLLSNARSLARRTEIEKNTDVKSFICLQNDIKKIGDKVSTMLYKEKMKVIETVYENIENSESLDEIAEAFVNADTELDIIKKEFQITEIDELVVLIEELNKSITEMTEDQQRKIDELQCIINNWKNKWKEMKNNYVKRFVMVGNLMRTFYITDKDSNTVSKTKSYAKKLYKIPTNTRKLRGI</sequence>